<keyword evidence="13" id="KW-1185">Reference proteome</keyword>
<keyword evidence="3 9" id="KW-0863">Zinc-finger</keyword>
<evidence type="ECO:0000256" key="9">
    <source>
        <dbReference type="PROSITE-ProRule" id="PRU00027"/>
    </source>
</evidence>
<proteinExistence type="predicted"/>
<feature type="domain" description="BED-type" evidence="11">
    <location>
        <begin position="49"/>
        <end position="106"/>
    </location>
</feature>
<dbReference type="EMBL" id="JAMQYH010000002">
    <property type="protein sequence ID" value="KAJ1696739.1"/>
    <property type="molecule type" value="Genomic_DNA"/>
</dbReference>
<feature type="region of interest" description="Disordered" evidence="10">
    <location>
        <begin position="1"/>
        <end position="51"/>
    </location>
</feature>
<accession>A0A9Q0CNP1</accession>
<evidence type="ECO:0000256" key="4">
    <source>
        <dbReference type="ARBA" id="ARBA00022833"/>
    </source>
</evidence>
<evidence type="ECO:0000256" key="3">
    <source>
        <dbReference type="ARBA" id="ARBA00022771"/>
    </source>
</evidence>
<evidence type="ECO:0000259" key="11">
    <source>
        <dbReference type="PROSITE" id="PS50808"/>
    </source>
</evidence>
<dbReference type="PANTHER" id="PTHR46481:SF10">
    <property type="entry name" value="ZINC FINGER BED DOMAIN-CONTAINING PROTEIN 39"/>
    <property type="match status" value="1"/>
</dbReference>
<dbReference type="Pfam" id="PF05699">
    <property type="entry name" value="Dimer_Tnp_hAT"/>
    <property type="match status" value="1"/>
</dbReference>
<dbReference type="PANTHER" id="PTHR46481">
    <property type="entry name" value="ZINC FINGER BED DOMAIN-CONTAINING PROTEIN 4"/>
    <property type="match status" value="1"/>
</dbReference>
<dbReference type="InterPro" id="IPR012337">
    <property type="entry name" value="RNaseH-like_sf"/>
</dbReference>
<keyword evidence="7" id="KW-0804">Transcription</keyword>
<keyword evidence="2" id="KW-0479">Metal-binding</keyword>
<keyword evidence="8" id="KW-0539">Nucleus</keyword>
<evidence type="ECO:0000256" key="1">
    <source>
        <dbReference type="ARBA" id="ARBA00004123"/>
    </source>
</evidence>
<dbReference type="InterPro" id="IPR036236">
    <property type="entry name" value="Znf_C2H2_sf"/>
</dbReference>
<name>A0A9Q0CNP1_9POAL</name>
<dbReference type="PROSITE" id="PS50808">
    <property type="entry name" value="ZF_BED"/>
    <property type="match status" value="1"/>
</dbReference>
<comment type="caution">
    <text evidence="12">The sequence shown here is derived from an EMBL/GenBank/DDBJ whole genome shotgun (WGS) entry which is preliminary data.</text>
</comment>
<comment type="subcellular location">
    <subcellularLocation>
        <location evidence="1">Nucleus</location>
    </subcellularLocation>
</comment>
<evidence type="ECO:0000313" key="13">
    <source>
        <dbReference type="Proteomes" id="UP001151287"/>
    </source>
</evidence>
<evidence type="ECO:0000256" key="5">
    <source>
        <dbReference type="ARBA" id="ARBA00023015"/>
    </source>
</evidence>
<organism evidence="12 13">
    <name type="scientific">Rhynchospora breviuscula</name>
    <dbReference type="NCBI Taxonomy" id="2022672"/>
    <lineage>
        <taxon>Eukaryota</taxon>
        <taxon>Viridiplantae</taxon>
        <taxon>Streptophyta</taxon>
        <taxon>Embryophyta</taxon>
        <taxon>Tracheophyta</taxon>
        <taxon>Spermatophyta</taxon>
        <taxon>Magnoliopsida</taxon>
        <taxon>Liliopsida</taxon>
        <taxon>Poales</taxon>
        <taxon>Cyperaceae</taxon>
        <taxon>Cyperoideae</taxon>
        <taxon>Rhynchosporeae</taxon>
        <taxon>Rhynchospora</taxon>
    </lineage>
</organism>
<keyword evidence="4" id="KW-0862">Zinc</keyword>
<evidence type="ECO:0000256" key="8">
    <source>
        <dbReference type="ARBA" id="ARBA00023242"/>
    </source>
</evidence>
<protein>
    <recommendedName>
        <fullName evidence="11">BED-type domain-containing protein</fullName>
    </recommendedName>
</protein>
<dbReference type="SMART" id="SM00614">
    <property type="entry name" value="ZnF_BED"/>
    <property type="match status" value="1"/>
</dbReference>
<evidence type="ECO:0000256" key="10">
    <source>
        <dbReference type="SAM" id="MobiDB-lite"/>
    </source>
</evidence>
<dbReference type="Pfam" id="PF02892">
    <property type="entry name" value="zf-BED"/>
    <property type="match status" value="1"/>
</dbReference>
<dbReference type="GO" id="GO:0003677">
    <property type="term" value="F:DNA binding"/>
    <property type="evidence" value="ECO:0007669"/>
    <property type="project" value="UniProtKB-KW"/>
</dbReference>
<keyword evidence="5" id="KW-0805">Transcription regulation</keyword>
<dbReference type="GO" id="GO:0008270">
    <property type="term" value="F:zinc ion binding"/>
    <property type="evidence" value="ECO:0007669"/>
    <property type="project" value="UniProtKB-KW"/>
</dbReference>
<evidence type="ECO:0000256" key="2">
    <source>
        <dbReference type="ARBA" id="ARBA00022723"/>
    </source>
</evidence>
<evidence type="ECO:0000313" key="12">
    <source>
        <dbReference type="EMBL" id="KAJ1696739.1"/>
    </source>
</evidence>
<dbReference type="AlphaFoldDB" id="A0A9Q0CNP1"/>
<feature type="region of interest" description="Disordered" evidence="10">
    <location>
        <begin position="287"/>
        <end position="313"/>
    </location>
</feature>
<evidence type="ECO:0000256" key="6">
    <source>
        <dbReference type="ARBA" id="ARBA00023125"/>
    </source>
</evidence>
<evidence type="ECO:0000256" key="7">
    <source>
        <dbReference type="ARBA" id="ARBA00023163"/>
    </source>
</evidence>
<dbReference type="SUPFAM" id="SSF57667">
    <property type="entry name" value="beta-beta-alpha zinc fingers"/>
    <property type="match status" value="1"/>
</dbReference>
<dbReference type="InterPro" id="IPR052035">
    <property type="entry name" value="ZnF_BED_domain_contain"/>
</dbReference>
<dbReference type="GO" id="GO:0046983">
    <property type="term" value="F:protein dimerization activity"/>
    <property type="evidence" value="ECO:0007669"/>
    <property type="project" value="InterPro"/>
</dbReference>
<dbReference type="OrthoDB" id="998233at2759"/>
<reference evidence="12" key="1">
    <citation type="journal article" date="2022" name="Cell">
        <title>Repeat-based holocentromeres influence genome architecture and karyotype evolution.</title>
        <authorList>
            <person name="Hofstatter P.G."/>
            <person name="Thangavel G."/>
            <person name="Lux T."/>
            <person name="Neumann P."/>
            <person name="Vondrak T."/>
            <person name="Novak P."/>
            <person name="Zhang M."/>
            <person name="Costa L."/>
            <person name="Castellani M."/>
            <person name="Scott A."/>
            <person name="Toegelov H."/>
            <person name="Fuchs J."/>
            <person name="Mata-Sucre Y."/>
            <person name="Dias Y."/>
            <person name="Vanzela A.L.L."/>
            <person name="Huettel B."/>
            <person name="Almeida C.C.S."/>
            <person name="Simkova H."/>
            <person name="Souza G."/>
            <person name="Pedrosa-Harand A."/>
            <person name="Macas J."/>
            <person name="Mayer K.F.X."/>
            <person name="Houben A."/>
            <person name="Marques A."/>
        </authorList>
    </citation>
    <scope>NUCLEOTIDE SEQUENCE</scope>
    <source>
        <strain evidence="12">RhyBre1mFocal</strain>
    </source>
</reference>
<sequence>MEPGLMGETQEEIERVQAEAAGASNEPAAVAAAGDAPPPNAPSRKRLKKKTSPWWEHFTQGEADEDGSYTATCIYCGYVIIQGNQKGTSGLKGHIKKSCKKIPREKRFKPDAMQYMLQAAKEQDKRVFCLVLDNATSNDACIKELLSISSFQKELPVGGNIFHQRCGCHVLNLIVQDGLSVLNDEIENVRETMKYIRNSQSRMEKFNLAITQAKAPKKKPAWDVPTRWNSTFLMLELALELKDAIIRCKMAVVEYYFGELYPSGHAATFIDSLKQVLNALFKEYSESNPTSQSHSATSSTQSRSGSSSSVSNTKAGLKDFLNVRKTSEPFKSELEEYLTEPLDLASMDDDFDILAWWKLKVPKYPIMAKMTRDILAVPISTVASESTFSSAGRTLSPVRSSLSDESLQALICAQDWLRASVTEQGGNFGDVIWSSDEALDGDTICVTAASCT</sequence>
<dbReference type="InterPro" id="IPR003656">
    <property type="entry name" value="Znf_BED"/>
</dbReference>
<feature type="compositionally biased region" description="Low complexity" evidence="10">
    <location>
        <begin position="18"/>
        <end position="35"/>
    </location>
</feature>
<dbReference type="InterPro" id="IPR008906">
    <property type="entry name" value="HATC_C_dom"/>
</dbReference>
<dbReference type="SUPFAM" id="SSF53098">
    <property type="entry name" value="Ribonuclease H-like"/>
    <property type="match status" value="1"/>
</dbReference>
<keyword evidence="6" id="KW-0238">DNA-binding</keyword>
<dbReference type="Proteomes" id="UP001151287">
    <property type="component" value="Unassembled WGS sequence"/>
</dbReference>
<gene>
    <name evidence="12" type="ORF">LUZ63_005251</name>
</gene>
<dbReference type="GO" id="GO:0009791">
    <property type="term" value="P:post-embryonic development"/>
    <property type="evidence" value="ECO:0007669"/>
    <property type="project" value="UniProtKB-ARBA"/>
</dbReference>
<dbReference type="GO" id="GO:0005634">
    <property type="term" value="C:nucleus"/>
    <property type="evidence" value="ECO:0007669"/>
    <property type="project" value="UniProtKB-SubCell"/>
</dbReference>